<sequence>MTGPPKCAVAPPPHPIPGSSGSSAAGPWWGTPPSLPQAVRSPTAPPIQMDEANKGVQDCIRPFMPGSSAPGFWWGVPPLQQQGMSSSTPIALDTDPQNWGMGSRPPNGFVSFLNNPWNPHQYQHFSSHSINDHAKGTPSESQTLINLDSPKKNRNSTRTDKRLPWQKEEETNLVSAWLENSTDPINGNCKKTDRYWGDVTNAYNSTIPENRARTSKQLKDHFQKIKKKVGWFCAAWKDANLVYASGQSDDQLWDKAQKMYEEDYQDGPFMMKHCWLLLRDKPKWYAILEDKKRKVDGEGEVGEDMPSAVAQSEDRPMGTKRAKEERNGKGKAKVCPQPMEDILQQLTKIQGTPEDRNEMLETQKRVSSENLESARLNHLAAKENAKVAMLETYQTLIGKETSGLSDDVKAELVMALKCMRESIFTKTQ</sequence>
<accession>A0A5J9WPU6</accession>
<dbReference type="PANTHER" id="PTHR45224">
    <property type="entry name" value="OS01G0527900 PROTEIN-RELATED"/>
    <property type="match status" value="1"/>
</dbReference>
<evidence type="ECO:0000313" key="3">
    <source>
        <dbReference type="Proteomes" id="UP000324897"/>
    </source>
</evidence>
<dbReference type="PANTHER" id="PTHR45224:SF16">
    <property type="entry name" value="OS01G0527900 PROTEIN"/>
    <property type="match status" value="1"/>
</dbReference>
<feature type="non-terminal residue" evidence="2">
    <location>
        <position position="1"/>
    </location>
</feature>
<organism evidence="2 3">
    <name type="scientific">Eragrostis curvula</name>
    <name type="common">weeping love grass</name>
    <dbReference type="NCBI Taxonomy" id="38414"/>
    <lineage>
        <taxon>Eukaryota</taxon>
        <taxon>Viridiplantae</taxon>
        <taxon>Streptophyta</taxon>
        <taxon>Embryophyta</taxon>
        <taxon>Tracheophyta</taxon>
        <taxon>Spermatophyta</taxon>
        <taxon>Magnoliopsida</taxon>
        <taxon>Liliopsida</taxon>
        <taxon>Poales</taxon>
        <taxon>Poaceae</taxon>
        <taxon>PACMAD clade</taxon>
        <taxon>Chloridoideae</taxon>
        <taxon>Eragrostideae</taxon>
        <taxon>Eragrostidinae</taxon>
        <taxon>Eragrostis</taxon>
    </lineage>
</organism>
<evidence type="ECO:0000313" key="2">
    <source>
        <dbReference type="EMBL" id="TVU49294.1"/>
    </source>
</evidence>
<dbReference type="OrthoDB" id="687262at2759"/>
<dbReference type="Gramene" id="TVU49294">
    <property type="protein sequence ID" value="TVU49294"/>
    <property type="gene ID" value="EJB05_00601"/>
</dbReference>
<feature type="region of interest" description="Disordered" evidence="1">
    <location>
        <begin position="128"/>
        <end position="161"/>
    </location>
</feature>
<evidence type="ECO:0000256" key="1">
    <source>
        <dbReference type="SAM" id="MobiDB-lite"/>
    </source>
</evidence>
<keyword evidence="3" id="KW-1185">Reference proteome</keyword>
<feature type="region of interest" description="Disordered" evidence="1">
    <location>
        <begin position="296"/>
        <end position="334"/>
    </location>
</feature>
<dbReference type="EMBL" id="RWGY01000002">
    <property type="protein sequence ID" value="TVU49294.1"/>
    <property type="molecule type" value="Genomic_DNA"/>
</dbReference>
<comment type="caution">
    <text evidence="2">The sequence shown here is derived from an EMBL/GenBank/DDBJ whole genome shotgun (WGS) entry which is preliminary data.</text>
</comment>
<protein>
    <submittedName>
        <fullName evidence="2">Uncharacterized protein</fullName>
    </submittedName>
</protein>
<feature type="compositionally biased region" description="Low complexity" evidence="1">
    <location>
        <begin position="17"/>
        <end position="27"/>
    </location>
</feature>
<reference evidence="2 3" key="1">
    <citation type="journal article" date="2019" name="Sci. Rep.">
        <title>A high-quality genome of Eragrostis curvula grass provides insights into Poaceae evolution and supports new strategies to enhance forage quality.</title>
        <authorList>
            <person name="Carballo J."/>
            <person name="Santos B.A.C.M."/>
            <person name="Zappacosta D."/>
            <person name="Garbus I."/>
            <person name="Selva J.P."/>
            <person name="Gallo C.A."/>
            <person name="Diaz A."/>
            <person name="Albertini E."/>
            <person name="Caccamo M."/>
            <person name="Echenique V."/>
        </authorList>
    </citation>
    <scope>NUCLEOTIDE SEQUENCE [LARGE SCALE GENOMIC DNA]</scope>
    <source>
        <strain evidence="3">cv. Victoria</strain>
        <tissue evidence="2">Leaf</tissue>
    </source>
</reference>
<feature type="region of interest" description="Disordered" evidence="1">
    <location>
        <begin position="1"/>
        <end position="46"/>
    </location>
</feature>
<gene>
    <name evidence="2" type="ORF">EJB05_00601</name>
</gene>
<dbReference type="Proteomes" id="UP000324897">
    <property type="component" value="Chromosome 6"/>
</dbReference>
<proteinExistence type="predicted"/>
<dbReference type="AlphaFoldDB" id="A0A5J9WPU6"/>
<name>A0A5J9WPU6_9POAL</name>
<feature type="compositionally biased region" description="Basic and acidic residues" evidence="1">
    <location>
        <begin position="312"/>
        <end position="328"/>
    </location>
</feature>